<evidence type="ECO:0000256" key="8">
    <source>
        <dbReference type="ARBA" id="ARBA00023136"/>
    </source>
</evidence>
<dbReference type="InterPro" id="IPR002550">
    <property type="entry name" value="CNNM"/>
</dbReference>
<dbReference type="PANTHER" id="PTHR22777">
    <property type="entry name" value="HEMOLYSIN-RELATED"/>
    <property type="match status" value="1"/>
</dbReference>
<dbReference type="OrthoDB" id="9797674at2"/>
<dbReference type="GO" id="GO:0005886">
    <property type="term" value="C:plasma membrane"/>
    <property type="evidence" value="ECO:0007669"/>
    <property type="project" value="UniProtKB-SubCell"/>
</dbReference>
<sequence length="430" mass="48508">MSGLLLLLLALLLFLALLLSCVFSGGETAITVVNPAKLIQLKGKNDRRVALLLDLHNDKERVISTILLCNNVVNILASSISAFLVINFFGSIGILVSTCVMSVIIVILGEIFPKTYAINHPETLGMYLAPFMVILVKLFGSLVKYVNLVVGVLVKWFAPSSDSTKVFSPYDAIRGLIMLHKKSYVQQNTQKNLEVINNMLDLTELHVDKIMTHRKDVYSLNINLPKDELIQLVLGTTYRWIPLWEERDDNFVKVLNAVQLRIACANDRDINMEEYLTEPSFIPETTLVSVQLHNFKVNKADFSIVIDEYGNAIGIVTFFDIIEEIIGEAIYTHNYKDIKDSGDNGYIINGRIPIRDLNKKMGFNFPTDHNRTFAGMIIDEIERIPNEGEVFEMFGCTLEILKTRNNKLVSVKVKRIKEDTGDEGFQTSAR</sequence>
<evidence type="ECO:0000256" key="4">
    <source>
        <dbReference type="ARBA" id="ARBA00022692"/>
    </source>
</evidence>
<dbReference type="AlphaFoldDB" id="C6V4Q2"/>
<dbReference type="PANTHER" id="PTHR22777:SF32">
    <property type="entry name" value="UPF0053 INNER MEMBRANE PROTEIN YFJD"/>
    <property type="match status" value="1"/>
</dbReference>
<keyword evidence="4 9" id="KW-0812">Transmembrane</keyword>
<protein>
    <submittedName>
        <fullName evidence="12">CBS domain protein</fullName>
    </submittedName>
</protein>
<accession>C6V4Q2</accession>
<keyword evidence="8 9" id="KW-0472">Membrane</keyword>
<dbReference type="STRING" id="434131.NRI_0384"/>
<evidence type="ECO:0000256" key="9">
    <source>
        <dbReference type="PROSITE-ProRule" id="PRU01193"/>
    </source>
</evidence>
<dbReference type="PROSITE" id="PS51846">
    <property type="entry name" value="CNNM"/>
    <property type="match status" value="1"/>
</dbReference>
<dbReference type="GO" id="GO:0050660">
    <property type="term" value="F:flavin adenine dinucleotide binding"/>
    <property type="evidence" value="ECO:0007669"/>
    <property type="project" value="InterPro"/>
</dbReference>
<keyword evidence="6 9" id="KW-1133">Transmembrane helix</keyword>
<dbReference type="SUPFAM" id="SSF56176">
    <property type="entry name" value="FAD-binding/transporter-associated domain-like"/>
    <property type="match status" value="1"/>
</dbReference>
<evidence type="ECO:0000256" key="3">
    <source>
        <dbReference type="ARBA" id="ARBA00022475"/>
    </source>
</evidence>
<dbReference type="InterPro" id="IPR016169">
    <property type="entry name" value="FAD-bd_PCMH_sub2"/>
</dbReference>
<evidence type="ECO:0000256" key="10">
    <source>
        <dbReference type="SAM" id="Phobius"/>
    </source>
</evidence>
<dbReference type="Gene3D" id="3.30.465.10">
    <property type="match status" value="1"/>
</dbReference>
<dbReference type="Proteomes" id="UP000001627">
    <property type="component" value="Chromosome"/>
</dbReference>
<keyword evidence="7" id="KW-0129">CBS domain</keyword>
<comment type="similarity">
    <text evidence="2">Belongs to the UPF0053 family. Hemolysin C subfamily.</text>
</comment>
<evidence type="ECO:0000313" key="13">
    <source>
        <dbReference type="Proteomes" id="UP000001627"/>
    </source>
</evidence>
<dbReference type="InterPro" id="IPR036318">
    <property type="entry name" value="FAD-bd_PCMH-like_sf"/>
</dbReference>
<dbReference type="KEGG" id="nri:NRI_0384"/>
<dbReference type="SMART" id="SM01091">
    <property type="entry name" value="CorC_HlyC"/>
    <property type="match status" value="1"/>
</dbReference>
<dbReference type="SUPFAM" id="SSF54631">
    <property type="entry name" value="CBS-domain pair"/>
    <property type="match status" value="1"/>
</dbReference>
<keyword evidence="3" id="KW-1003">Cell membrane</keyword>
<reference evidence="12 13" key="1">
    <citation type="journal article" date="2009" name="Nucleic Acids Res.">
        <title>Analysis of complete genome sequence of Neorickettsia risticii: causative agent of Potomac horse fever.</title>
        <authorList>
            <person name="Lin M."/>
            <person name="Zhang C."/>
            <person name="Gibson K."/>
            <person name="Rikihisa Y."/>
        </authorList>
    </citation>
    <scope>NUCLEOTIDE SEQUENCE [LARGE SCALE GENOMIC DNA]</scope>
    <source>
        <strain evidence="12 13">Illinois</strain>
    </source>
</reference>
<name>C6V4Q2_NEORI</name>
<dbReference type="InterPro" id="IPR000644">
    <property type="entry name" value="CBS_dom"/>
</dbReference>
<dbReference type="RefSeq" id="WP_015816214.1">
    <property type="nucleotide sequence ID" value="NC_013009.1"/>
</dbReference>
<dbReference type="CDD" id="cd04590">
    <property type="entry name" value="CBS_pair_CorC_HlyC_assoc"/>
    <property type="match status" value="1"/>
</dbReference>
<dbReference type="Pfam" id="PF03471">
    <property type="entry name" value="CorC_HlyC"/>
    <property type="match status" value="1"/>
</dbReference>
<feature type="domain" description="CNNM transmembrane" evidence="11">
    <location>
        <begin position="2"/>
        <end position="139"/>
    </location>
</feature>
<feature type="transmembrane region" description="Helical" evidence="10">
    <location>
        <begin position="62"/>
        <end position="85"/>
    </location>
</feature>
<dbReference type="eggNOG" id="COG4536">
    <property type="taxonomic scope" value="Bacteria"/>
</dbReference>
<evidence type="ECO:0000256" key="7">
    <source>
        <dbReference type="ARBA" id="ARBA00023122"/>
    </source>
</evidence>
<evidence type="ECO:0000256" key="2">
    <source>
        <dbReference type="ARBA" id="ARBA00006446"/>
    </source>
</evidence>
<evidence type="ECO:0000256" key="1">
    <source>
        <dbReference type="ARBA" id="ARBA00004651"/>
    </source>
</evidence>
<dbReference type="EMBL" id="CP001431">
    <property type="protein sequence ID" value="ACT69325.1"/>
    <property type="molecule type" value="Genomic_DNA"/>
</dbReference>
<evidence type="ECO:0000313" key="12">
    <source>
        <dbReference type="EMBL" id="ACT69325.1"/>
    </source>
</evidence>
<dbReference type="Pfam" id="PF00571">
    <property type="entry name" value="CBS"/>
    <property type="match status" value="1"/>
</dbReference>
<dbReference type="HOGENOM" id="CLU_015237_4_1_5"/>
<proteinExistence type="inferred from homology"/>
<evidence type="ECO:0000256" key="5">
    <source>
        <dbReference type="ARBA" id="ARBA00022737"/>
    </source>
</evidence>
<evidence type="ECO:0000256" key="6">
    <source>
        <dbReference type="ARBA" id="ARBA00022989"/>
    </source>
</evidence>
<keyword evidence="13" id="KW-1185">Reference proteome</keyword>
<dbReference type="Pfam" id="PF01595">
    <property type="entry name" value="CNNM"/>
    <property type="match status" value="1"/>
</dbReference>
<comment type="subcellular location">
    <subcellularLocation>
        <location evidence="1">Cell membrane</location>
        <topology evidence="1">Multi-pass membrane protein</topology>
    </subcellularLocation>
</comment>
<gene>
    <name evidence="12" type="ordered locus">NRI_0384</name>
</gene>
<keyword evidence="5" id="KW-0677">Repeat</keyword>
<evidence type="ECO:0000259" key="11">
    <source>
        <dbReference type="PROSITE" id="PS51846"/>
    </source>
</evidence>
<feature type="transmembrane region" description="Helical" evidence="10">
    <location>
        <begin position="124"/>
        <end position="146"/>
    </location>
</feature>
<dbReference type="InterPro" id="IPR046342">
    <property type="entry name" value="CBS_dom_sf"/>
</dbReference>
<feature type="transmembrane region" description="Helical" evidence="10">
    <location>
        <begin position="92"/>
        <end position="112"/>
    </location>
</feature>
<dbReference type="InterPro" id="IPR005170">
    <property type="entry name" value="Transptr-assoc_dom"/>
</dbReference>
<organism evidence="12 13">
    <name type="scientific">Neorickettsia risticii (strain Illinois)</name>
    <dbReference type="NCBI Taxonomy" id="434131"/>
    <lineage>
        <taxon>Bacteria</taxon>
        <taxon>Pseudomonadati</taxon>
        <taxon>Pseudomonadota</taxon>
        <taxon>Alphaproteobacteria</taxon>
        <taxon>Rickettsiales</taxon>
        <taxon>Anaplasmataceae</taxon>
        <taxon>Neorickettsia</taxon>
    </lineage>
</organism>
<dbReference type="Gene3D" id="3.10.580.10">
    <property type="entry name" value="CBS-domain"/>
    <property type="match status" value="1"/>
</dbReference>
<dbReference type="InterPro" id="IPR044751">
    <property type="entry name" value="Ion_transp-like_CBS"/>
</dbReference>